<protein>
    <submittedName>
        <fullName evidence="1">Uncharacterized protein</fullName>
    </submittedName>
</protein>
<evidence type="ECO:0000313" key="1">
    <source>
        <dbReference type="EMBL" id="KAL3958672.1"/>
    </source>
</evidence>
<sequence>MEWAELGPHDELQRWGVKWCQQLRDSEALKMRHQLAHCPRRSAFTVRLEVPVFEPFELHVPTSSWKHSKTRSQRGLGTHGSSVD</sequence>
<keyword evidence="2" id="KW-1185">Reference proteome</keyword>
<accession>A0ACC4DQL6</accession>
<name>A0ACC4DQL6_PURLI</name>
<reference evidence="1" key="1">
    <citation type="submission" date="2024-12" db="EMBL/GenBank/DDBJ databases">
        <title>Comparative genomics and development of molecular markers within Purpureocillium lilacinum and among Purpureocillium species.</title>
        <authorList>
            <person name="Yeh Z.-Y."/>
            <person name="Ni N.-T."/>
            <person name="Lo P.-H."/>
            <person name="Mushyakhwo K."/>
            <person name="Lin C.-F."/>
            <person name="Nai Y.-S."/>
        </authorList>
    </citation>
    <scope>NUCLEOTIDE SEQUENCE</scope>
    <source>
        <strain evidence="1">NCHU-NPUST-175</strain>
    </source>
</reference>
<evidence type="ECO:0000313" key="2">
    <source>
        <dbReference type="Proteomes" id="UP001638806"/>
    </source>
</evidence>
<dbReference type="Proteomes" id="UP001638806">
    <property type="component" value="Unassembled WGS sequence"/>
</dbReference>
<gene>
    <name evidence="1" type="ORF">ACCO45_006834</name>
</gene>
<proteinExistence type="predicted"/>
<dbReference type="EMBL" id="JBGNUJ010000006">
    <property type="protein sequence ID" value="KAL3958672.1"/>
    <property type="molecule type" value="Genomic_DNA"/>
</dbReference>
<comment type="caution">
    <text evidence="1">The sequence shown here is derived from an EMBL/GenBank/DDBJ whole genome shotgun (WGS) entry which is preliminary data.</text>
</comment>
<organism evidence="1 2">
    <name type="scientific">Purpureocillium lilacinum</name>
    <name type="common">Paecilomyces lilacinus</name>
    <dbReference type="NCBI Taxonomy" id="33203"/>
    <lineage>
        <taxon>Eukaryota</taxon>
        <taxon>Fungi</taxon>
        <taxon>Dikarya</taxon>
        <taxon>Ascomycota</taxon>
        <taxon>Pezizomycotina</taxon>
        <taxon>Sordariomycetes</taxon>
        <taxon>Hypocreomycetidae</taxon>
        <taxon>Hypocreales</taxon>
        <taxon>Ophiocordycipitaceae</taxon>
        <taxon>Purpureocillium</taxon>
    </lineage>
</organism>